<protein>
    <submittedName>
        <fullName evidence="9">Neuropeptide FF receptor 2-like</fullName>
    </submittedName>
</protein>
<dbReference type="PROSITE" id="PS50262">
    <property type="entry name" value="G_PROTEIN_RECEP_F1_2"/>
    <property type="match status" value="1"/>
</dbReference>
<evidence type="ECO:0000313" key="10">
    <source>
        <dbReference type="Proteomes" id="UP001152795"/>
    </source>
</evidence>
<accession>A0A6S7HRY4</accession>
<evidence type="ECO:0000256" key="7">
    <source>
        <dbReference type="ARBA" id="ARBA00023170"/>
    </source>
</evidence>
<evidence type="ECO:0000256" key="2">
    <source>
        <dbReference type="ARBA" id="ARBA00010663"/>
    </source>
</evidence>
<dbReference type="SUPFAM" id="SSF81321">
    <property type="entry name" value="Family A G protein-coupled receptor-like"/>
    <property type="match status" value="1"/>
</dbReference>
<dbReference type="InterPro" id="IPR000611">
    <property type="entry name" value="NPY_rcpt"/>
</dbReference>
<evidence type="ECO:0000313" key="9">
    <source>
        <dbReference type="EMBL" id="CAB4007856.1"/>
    </source>
</evidence>
<evidence type="ECO:0000256" key="3">
    <source>
        <dbReference type="ARBA" id="ARBA00022692"/>
    </source>
</evidence>
<gene>
    <name evidence="9" type="ORF">PACLA_8A085834</name>
</gene>
<evidence type="ECO:0000256" key="6">
    <source>
        <dbReference type="ARBA" id="ARBA00023136"/>
    </source>
</evidence>
<dbReference type="GO" id="GO:0004983">
    <property type="term" value="F:neuropeptide Y receptor activity"/>
    <property type="evidence" value="ECO:0007669"/>
    <property type="project" value="InterPro"/>
</dbReference>
<dbReference type="PANTHER" id="PTHR45695:SF9">
    <property type="entry name" value="LEUCOKININ RECEPTOR"/>
    <property type="match status" value="1"/>
</dbReference>
<keyword evidence="5" id="KW-0297">G-protein coupled receptor</keyword>
<organism evidence="9 10">
    <name type="scientific">Paramuricea clavata</name>
    <name type="common">Red gorgonian</name>
    <name type="synonym">Violescent sea-whip</name>
    <dbReference type="NCBI Taxonomy" id="317549"/>
    <lineage>
        <taxon>Eukaryota</taxon>
        <taxon>Metazoa</taxon>
        <taxon>Cnidaria</taxon>
        <taxon>Anthozoa</taxon>
        <taxon>Octocorallia</taxon>
        <taxon>Malacalcyonacea</taxon>
        <taxon>Plexauridae</taxon>
        <taxon>Paramuricea</taxon>
    </lineage>
</organism>
<dbReference type="OrthoDB" id="10053194at2759"/>
<comment type="similarity">
    <text evidence="2">Belongs to the G-protein coupled receptor 1 family.</text>
</comment>
<keyword evidence="4" id="KW-1133">Transmembrane helix</keyword>
<evidence type="ECO:0000256" key="8">
    <source>
        <dbReference type="ARBA" id="ARBA00023224"/>
    </source>
</evidence>
<dbReference type="EMBL" id="CACRXK020005937">
    <property type="protein sequence ID" value="CAB4007856.1"/>
    <property type="molecule type" value="Genomic_DNA"/>
</dbReference>
<keyword evidence="8" id="KW-0807">Transducer</keyword>
<comment type="subcellular location">
    <subcellularLocation>
        <location evidence="1">Membrane</location>
        <topology evidence="1">Multi-pass membrane protein</topology>
    </subcellularLocation>
</comment>
<dbReference type="InterPro" id="IPR017452">
    <property type="entry name" value="GPCR_Rhodpsn_7TM"/>
</dbReference>
<name>A0A6S7HRY4_PARCT</name>
<sequence>MSPVTTSSSAMMSTSLTLSLNTTETLNTPLHRPWLKIVLWTFYSLIFVLGVGGNSAVCFILQRRKSLRTVTNLFILNLAISDLIFSCTIPLEFPIIISDYKWPYAPFFCKIYGPVQTIALSVSIFTLAVVSIVRHRAIIHPLKRQVTQCHARYILTGIWLFSAILMVPHSLTLRSDGTQCDEHWPDPKFRKVYTTSLCVLFYVIPLSIIMFAYVKIVKELMRKRSCFNCENSALSEVWNEETTKVIRMFFKVTIVFAICNLPSQLMWLWMDYGKADQTFKYFWDLLAAMNILIFANSAANPFIYYIFHDRFRTEALNYLSEYKWFVQLRKSWYKRFRNNNERSLVLEKKEVAGNEIKKEVENSENAITFQALSNTLEKTYESYV</sequence>
<proteinExistence type="inferred from homology"/>
<dbReference type="PRINTS" id="PR00237">
    <property type="entry name" value="GPCRRHODOPSN"/>
</dbReference>
<reference evidence="9" key="1">
    <citation type="submission" date="2020-04" db="EMBL/GenBank/DDBJ databases">
        <authorList>
            <person name="Alioto T."/>
            <person name="Alioto T."/>
            <person name="Gomez Garrido J."/>
        </authorList>
    </citation>
    <scope>NUCLEOTIDE SEQUENCE</scope>
    <source>
        <strain evidence="9">A484AB</strain>
    </source>
</reference>
<evidence type="ECO:0000256" key="1">
    <source>
        <dbReference type="ARBA" id="ARBA00004141"/>
    </source>
</evidence>
<dbReference type="Pfam" id="PF00001">
    <property type="entry name" value="7tm_1"/>
    <property type="match status" value="1"/>
</dbReference>
<keyword evidence="7 9" id="KW-0675">Receptor</keyword>
<dbReference type="AlphaFoldDB" id="A0A6S7HRY4"/>
<comment type="caution">
    <text evidence="9">The sequence shown here is derived from an EMBL/GenBank/DDBJ whole genome shotgun (WGS) entry which is preliminary data.</text>
</comment>
<evidence type="ECO:0000256" key="4">
    <source>
        <dbReference type="ARBA" id="ARBA00022989"/>
    </source>
</evidence>
<dbReference type="InterPro" id="IPR000276">
    <property type="entry name" value="GPCR_Rhodpsn"/>
</dbReference>
<dbReference type="GO" id="GO:0005886">
    <property type="term" value="C:plasma membrane"/>
    <property type="evidence" value="ECO:0007669"/>
    <property type="project" value="TreeGrafter"/>
</dbReference>
<keyword evidence="6" id="KW-0472">Membrane</keyword>
<keyword evidence="10" id="KW-1185">Reference proteome</keyword>
<evidence type="ECO:0000256" key="5">
    <source>
        <dbReference type="ARBA" id="ARBA00023040"/>
    </source>
</evidence>
<dbReference type="PRINTS" id="PR01012">
    <property type="entry name" value="NRPEPTIDEYR"/>
</dbReference>
<keyword evidence="3" id="KW-0812">Transmembrane</keyword>
<dbReference type="Proteomes" id="UP001152795">
    <property type="component" value="Unassembled WGS sequence"/>
</dbReference>
<dbReference type="Gene3D" id="1.20.1070.10">
    <property type="entry name" value="Rhodopsin 7-helix transmembrane proteins"/>
    <property type="match status" value="1"/>
</dbReference>
<dbReference type="PANTHER" id="PTHR45695">
    <property type="entry name" value="LEUCOKININ RECEPTOR-RELATED"/>
    <property type="match status" value="1"/>
</dbReference>